<evidence type="ECO:0000313" key="1">
    <source>
        <dbReference type="EMBL" id="MQL94911.1"/>
    </source>
</evidence>
<comment type="caution">
    <text evidence="1">The sequence shown here is derived from an EMBL/GenBank/DDBJ whole genome shotgun (WGS) entry which is preliminary data.</text>
</comment>
<protein>
    <submittedName>
        <fullName evidence="1">Uncharacterized protein</fullName>
    </submittedName>
</protein>
<accession>A0A843VE96</accession>
<reference evidence="1" key="1">
    <citation type="submission" date="2017-07" db="EMBL/GenBank/DDBJ databases">
        <title>Taro Niue Genome Assembly and Annotation.</title>
        <authorList>
            <person name="Atibalentja N."/>
            <person name="Keating K."/>
            <person name="Fields C.J."/>
        </authorList>
    </citation>
    <scope>NUCLEOTIDE SEQUENCE</scope>
    <source>
        <strain evidence="1">Niue_2</strain>
        <tissue evidence="1">Leaf</tissue>
    </source>
</reference>
<dbReference type="AlphaFoldDB" id="A0A843VE96"/>
<gene>
    <name evidence="1" type="ORF">Taro_027574</name>
</gene>
<proteinExistence type="predicted"/>
<dbReference type="EMBL" id="NMUH01001728">
    <property type="protein sequence ID" value="MQL94911.1"/>
    <property type="molecule type" value="Genomic_DNA"/>
</dbReference>
<name>A0A843VE96_COLES</name>
<evidence type="ECO:0000313" key="2">
    <source>
        <dbReference type="Proteomes" id="UP000652761"/>
    </source>
</evidence>
<organism evidence="1 2">
    <name type="scientific">Colocasia esculenta</name>
    <name type="common">Wild taro</name>
    <name type="synonym">Arum esculentum</name>
    <dbReference type="NCBI Taxonomy" id="4460"/>
    <lineage>
        <taxon>Eukaryota</taxon>
        <taxon>Viridiplantae</taxon>
        <taxon>Streptophyta</taxon>
        <taxon>Embryophyta</taxon>
        <taxon>Tracheophyta</taxon>
        <taxon>Spermatophyta</taxon>
        <taxon>Magnoliopsida</taxon>
        <taxon>Liliopsida</taxon>
        <taxon>Araceae</taxon>
        <taxon>Aroideae</taxon>
        <taxon>Colocasieae</taxon>
        <taxon>Colocasia</taxon>
    </lineage>
</organism>
<sequence>MALAVWGKWKTPEGAGPGWAGVLDALAEELVAAGSGLLGALVRAAVVEGRPGAMELCKSGAVHIRRTWARRAEPAEVALWPVYRGDPSSTMRCEAARVEQAAEARAIRACADLVRADLVRGKAGRGARLEVEGEEPIKGPKVQGPGASPVQTFLENFLAFFFLFGCKAVEKSSGVQAFGILFLPFTVRIIVDVSFRPRLRMPTGVTFSDGGSRTFRSLVGDGECAG</sequence>
<dbReference type="Proteomes" id="UP000652761">
    <property type="component" value="Unassembled WGS sequence"/>
</dbReference>
<keyword evidence="2" id="KW-1185">Reference proteome</keyword>